<feature type="compositionally biased region" description="Basic and acidic residues" evidence="6">
    <location>
        <begin position="398"/>
        <end position="420"/>
    </location>
</feature>
<dbReference type="GO" id="GO:0045727">
    <property type="term" value="P:positive regulation of translation"/>
    <property type="evidence" value="ECO:0007669"/>
    <property type="project" value="TreeGrafter"/>
</dbReference>
<comment type="caution">
    <text evidence="8">The sequence shown here is derived from an EMBL/GenBank/DDBJ whole genome shotgun (WGS) entry which is preliminary data.</text>
</comment>
<dbReference type="CDD" id="cd00590">
    <property type="entry name" value="RRM_SF"/>
    <property type="match status" value="1"/>
</dbReference>
<reference evidence="8" key="2">
    <citation type="submission" date="2023-05" db="EMBL/GenBank/DDBJ databases">
        <authorList>
            <consortium name="Lawrence Berkeley National Laboratory"/>
            <person name="Steindorff A."/>
            <person name="Hensen N."/>
            <person name="Bonometti L."/>
            <person name="Westerberg I."/>
            <person name="Brannstrom I.O."/>
            <person name="Guillou S."/>
            <person name="Cros-Aarteil S."/>
            <person name="Calhoun S."/>
            <person name="Haridas S."/>
            <person name="Kuo A."/>
            <person name="Mondo S."/>
            <person name="Pangilinan J."/>
            <person name="Riley R."/>
            <person name="Labutti K."/>
            <person name="Andreopoulos B."/>
            <person name="Lipzen A."/>
            <person name="Chen C."/>
            <person name="Yanf M."/>
            <person name="Daum C."/>
            <person name="Ng V."/>
            <person name="Clum A."/>
            <person name="Ohm R."/>
            <person name="Martin F."/>
            <person name="Silar P."/>
            <person name="Natvig D."/>
            <person name="Lalanne C."/>
            <person name="Gautier V."/>
            <person name="Ament-Velasquez S.L."/>
            <person name="Kruys A."/>
            <person name="Hutchinson M.I."/>
            <person name="Powell A.J."/>
            <person name="Barry K."/>
            <person name="Miller A.N."/>
            <person name="Grigoriev I.V."/>
            <person name="Debuchy R."/>
            <person name="Gladieux P."/>
            <person name="Thoren M.H."/>
            <person name="Johannesson H."/>
        </authorList>
    </citation>
    <scope>NUCLEOTIDE SEQUENCE</scope>
    <source>
        <strain evidence="8">CBS 757.83</strain>
    </source>
</reference>
<dbReference type="Pfam" id="PF00076">
    <property type="entry name" value="RRM_1"/>
    <property type="match status" value="1"/>
</dbReference>
<keyword evidence="4" id="KW-0539">Nucleus</keyword>
<protein>
    <recommendedName>
        <fullName evidence="7">RRM domain-containing protein</fullName>
    </recommendedName>
</protein>
<dbReference type="InterPro" id="IPR035979">
    <property type="entry name" value="RBD_domain_sf"/>
</dbReference>
<dbReference type="InterPro" id="IPR039722">
    <property type="entry name" value="Upf3"/>
</dbReference>
<dbReference type="PANTHER" id="PTHR13112:SF0">
    <property type="entry name" value="FI21285P1"/>
    <property type="match status" value="1"/>
</dbReference>
<feature type="non-terminal residue" evidence="8">
    <location>
        <position position="1"/>
    </location>
</feature>
<evidence type="ECO:0000256" key="4">
    <source>
        <dbReference type="ARBA" id="ARBA00023242"/>
    </source>
</evidence>
<dbReference type="Gene3D" id="3.30.70.330">
    <property type="match status" value="2"/>
</dbReference>
<feature type="compositionally biased region" description="Basic and acidic residues" evidence="6">
    <location>
        <begin position="337"/>
        <end position="347"/>
    </location>
</feature>
<name>A0AAN6Q747_9PEZI</name>
<feature type="non-terminal residue" evidence="8">
    <location>
        <position position="588"/>
    </location>
</feature>
<evidence type="ECO:0000256" key="1">
    <source>
        <dbReference type="ARBA" id="ARBA00004123"/>
    </source>
</evidence>
<comment type="subcellular location">
    <subcellularLocation>
        <location evidence="1">Nucleus</location>
    </subcellularLocation>
</comment>
<proteinExistence type="inferred from homology"/>
<feature type="compositionally biased region" description="Basic and acidic residues" evidence="6">
    <location>
        <begin position="233"/>
        <end position="265"/>
    </location>
</feature>
<evidence type="ECO:0000313" key="8">
    <source>
        <dbReference type="EMBL" id="KAK4101962.1"/>
    </source>
</evidence>
<dbReference type="Pfam" id="PF03467">
    <property type="entry name" value="Smg4_UPF3"/>
    <property type="match status" value="1"/>
</dbReference>
<dbReference type="InterPro" id="IPR012677">
    <property type="entry name" value="Nucleotide-bd_a/b_plait_sf"/>
</dbReference>
<feature type="compositionally biased region" description="Low complexity" evidence="6">
    <location>
        <begin position="486"/>
        <end position="506"/>
    </location>
</feature>
<keyword evidence="5" id="KW-0694">RNA-binding</keyword>
<dbReference type="PROSITE" id="PS50102">
    <property type="entry name" value="RRM"/>
    <property type="match status" value="1"/>
</dbReference>
<feature type="compositionally biased region" description="Low complexity" evidence="6">
    <location>
        <begin position="467"/>
        <end position="477"/>
    </location>
</feature>
<accession>A0AAN6Q747</accession>
<dbReference type="InterPro" id="IPR000504">
    <property type="entry name" value="RRM_dom"/>
</dbReference>
<feature type="region of interest" description="Disordered" evidence="6">
    <location>
        <begin position="1"/>
        <end position="30"/>
    </location>
</feature>
<feature type="region of interest" description="Disordered" evidence="6">
    <location>
        <begin position="205"/>
        <end position="517"/>
    </location>
</feature>
<gene>
    <name evidence="8" type="ORF">N658DRAFT_398185</name>
</gene>
<evidence type="ECO:0000259" key="7">
    <source>
        <dbReference type="PROSITE" id="PS50102"/>
    </source>
</evidence>
<evidence type="ECO:0000313" key="9">
    <source>
        <dbReference type="Proteomes" id="UP001305647"/>
    </source>
</evidence>
<feature type="compositionally biased region" description="Polar residues" evidence="6">
    <location>
        <begin position="1"/>
        <end position="19"/>
    </location>
</feature>
<organism evidence="8 9">
    <name type="scientific">Parathielavia hyrcaniae</name>
    <dbReference type="NCBI Taxonomy" id="113614"/>
    <lineage>
        <taxon>Eukaryota</taxon>
        <taxon>Fungi</taxon>
        <taxon>Dikarya</taxon>
        <taxon>Ascomycota</taxon>
        <taxon>Pezizomycotina</taxon>
        <taxon>Sordariomycetes</taxon>
        <taxon>Sordariomycetidae</taxon>
        <taxon>Sordariales</taxon>
        <taxon>Chaetomiaceae</taxon>
        <taxon>Parathielavia</taxon>
    </lineage>
</organism>
<dbReference type="Proteomes" id="UP001305647">
    <property type="component" value="Unassembled WGS sequence"/>
</dbReference>
<dbReference type="CDD" id="cd12455">
    <property type="entry name" value="RRM_like_Smg4_UPF3"/>
    <property type="match status" value="1"/>
</dbReference>
<comment type="similarity">
    <text evidence="2">Belongs to the RENT3 family.</text>
</comment>
<feature type="compositionally biased region" description="Low complexity" evidence="6">
    <location>
        <begin position="348"/>
        <end position="358"/>
    </location>
</feature>
<dbReference type="AlphaFoldDB" id="A0AAN6Q747"/>
<dbReference type="EMBL" id="MU863633">
    <property type="protein sequence ID" value="KAK4101962.1"/>
    <property type="molecule type" value="Genomic_DNA"/>
</dbReference>
<dbReference type="PANTHER" id="PTHR13112">
    <property type="entry name" value="UPF3 REGULATOR OF NONSENSE TRANSCRIPTS-LIKE PROTEIN"/>
    <property type="match status" value="1"/>
</dbReference>
<dbReference type="FunFam" id="3.30.70.330:FF:000637">
    <property type="entry name" value="Nonsense-mediated mRNA decay protein Upf3, putative"/>
    <property type="match status" value="1"/>
</dbReference>
<evidence type="ECO:0000256" key="3">
    <source>
        <dbReference type="ARBA" id="ARBA00023161"/>
    </source>
</evidence>
<feature type="compositionally biased region" description="Low complexity" evidence="6">
    <location>
        <begin position="270"/>
        <end position="292"/>
    </location>
</feature>
<reference evidence="8" key="1">
    <citation type="journal article" date="2023" name="Mol. Phylogenet. Evol.">
        <title>Genome-scale phylogeny and comparative genomics of the fungal order Sordariales.</title>
        <authorList>
            <person name="Hensen N."/>
            <person name="Bonometti L."/>
            <person name="Westerberg I."/>
            <person name="Brannstrom I.O."/>
            <person name="Guillou S."/>
            <person name="Cros-Aarteil S."/>
            <person name="Calhoun S."/>
            <person name="Haridas S."/>
            <person name="Kuo A."/>
            <person name="Mondo S."/>
            <person name="Pangilinan J."/>
            <person name="Riley R."/>
            <person name="LaButti K."/>
            <person name="Andreopoulos B."/>
            <person name="Lipzen A."/>
            <person name="Chen C."/>
            <person name="Yan M."/>
            <person name="Daum C."/>
            <person name="Ng V."/>
            <person name="Clum A."/>
            <person name="Steindorff A."/>
            <person name="Ohm R.A."/>
            <person name="Martin F."/>
            <person name="Silar P."/>
            <person name="Natvig D.O."/>
            <person name="Lalanne C."/>
            <person name="Gautier V."/>
            <person name="Ament-Velasquez S.L."/>
            <person name="Kruys A."/>
            <person name="Hutchinson M.I."/>
            <person name="Powell A.J."/>
            <person name="Barry K."/>
            <person name="Miller A.N."/>
            <person name="Grigoriev I.V."/>
            <person name="Debuchy R."/>
            <person name="Gladieux P."/>
            <person name="Hiltunen Thoren M."/>
            <person name="Johannesson H."/>
        </authorList>
    </citation>
    <scope>NUCLEOTIDE SEQUENCE</scope>
    <source>
        <strain evidence="8">CBS 757.83</strain>
    </source>
</reference>
<keyword evidence="9" id="KW-1185">Reference proteome</keyword>
<feature type="compositionally biased region" description="Low complexity" evidence="6">
    <location>
        <begin position="421"/>
        <end position="437"/>
    </location>
</feature>
<dbReference type="GO" id="GO:0005730">
    <property type="term" value="C:nucleolus"/>
    <property type="evidence" value="ECO:0007669"/>
    <property type="project" value="TreeGrafter"/>
</dbReference>
<sequence>TPQLLSRKTNGVVGQSSNDAARAPRVKAPAQGDKVVVRRLPPGMTEDEFVAILGHEWRAGRGRVDWFSYWPGKVSQHPSKPSQPSRAYLHVVRRDDLNALLQKVQSEKWEDAKETYNDPALVSPPTVEFSIYKKTPGGKKRVDGRQGTIDQDPEFMAFLEALANPDAQKEAPEAGQGAEELPKVELTTTPLVEYLKEKKAAKAKEAAAAKSAKHARQDSQGTGKGKAAPAAPEELKKRSRDGRSEKEKASDRTSEKKSDRPKESVKILTKKAAAAAEAAAEAAKAVAAQMKANTPPASQPGGQEPPPKSRRAGIAAAARLLQRDLGLTPGNAHRKARQDAAKADSEAKATAAMEIAKPATPPAPEPAPPPTPAEPTAPSASAKTQPPASGKSRNRKRGAGEEGAKGKGESKGDGKGDAGTDKVAPPTTPSAAKAPITVLKKKDTQQAAASQSQPTPPAAPAGPSKNTASSQQAQAATPAPPSGPKSASTQKQQGGGSSSKKASNNNHPTPSIGATRAFVKHANHSQGITETLLKEALQVFGTVTGVEMDRKKGFAYVDFADHGGLAKAMAASPVAVAQATVQVLERKE</sequence>
<evidence type="ECO:0000256" key="5">
    <source>
        <dbReference type="PROSITE-ProRule" id="PRU00176"/>
    </source>
</evidence>
<dbReference type="GO" id="GO:0003729">
    <property type="term" value="F:mRNA binding"/>
    <property type="evidence" value="ECO:0007669"/>
    <property type="project" value="TreeGrafter"/>
</dbReference>
<evidence type="ECO:0000256" key="6">
    <source>
        <dbReference type="SAM" id="MobiDB-lite"/>
    </source>
</evidence>
<evidence type="ECO:0000256" key="2">
    <source>
        <dbReference type="ARBA" id="ARBA00005991"/>
    </source>
</evidence>
<dbReference type="SUPFAM" id="SSF54928">
    <property type="entry name" value="RNA-binding domain, RBD"/>
    <property type="match status" value="2"/>
</dbReference>
<dbReference type="SMART" id="SM00360">
    <property type="entry name" value="RRM"/>
    <property type="match status" value="1"/>
</dbReference>
<feature type="domain" description="RRM" evidence="7">
    <location>
        <begin position="515"/>
        <end position="588"/>
    </location>
</feature>
<dbReference type="InterPro" id="IPR005120">
    <property type="entry name" value="UPF3_dom"/>
</dbReference>
<dbReference type="GO" id="GO:0000184">
    <property type="term" value="P:nuclear-transcribed mRNA catabolic process, nonsense-mediated decay"/>
    <property type="evidence" value="ECO:0007669"/>
    <property type="project" value="UniProtKB-KW"/>
</dbReference>
<keyword evidence="3" id="KW-0866">Nonsense-mediated mRNA decay</keyword>
<dbReference type="GO" id="GO:0005737">
    <property type="term" value="C:cytoplasm"/>
    <property type="evidence" value="ECO:0007669"/>
    <property type="project" value="TreeGrafter"/>
</dbReference>
<feature type="compositionally biased region" description="Pro residues" evidence="6">
    <location>
        <begin position="359"/>
        <end position="375"/>
    </location>
</feature>